<evidence type="ECO:0000256" key="1">
    <source>
        <dbReference type="ARBA" id="ARBA00001927"/>
    </source>
</evidence>
<dbReference type="SUPFAM" id="SSF54862">
    <property type="entry name" value="4Fe-4S ferredoxins"/>
    <property type="match status" value="1"/>
</dbReference>
<comment type="cofactor">
    <cofactor evidence="1">
        <name>[3Fe-4S] cluster</name>
        <dbReference type="ChEBI" id="CHEBI:21137"/>
    </cofactor>
</comment>
<accession>A0ABW5W583</accession>
<gene>
    <name evidence="9" type="ORF">ACFS2C_02665</name>
</gene>
<dbReference type="PRINTS" id="PR00352">
    <property type="entry name" value="3FE4SFRDOXIN"/>
</dbReference>
<dbReference type="Pfam" id="PF13370">
    <property type="entry name" value="Fer4_13"/>
    <property type="match status" value="1"/>
</dbReference>
<sequence length="65" mass="6987">MRVVTDLDKCCGNGQCVMDAPDVFDQNDDDGTVIVLQEFPGAEQADAVRNAVRNCPTEAITVLDS</sequence>
<evidence type="ECO:0000256" key="7">
    <source>
        <dbReference type="ARBA" id="ARBA00023291"/>
    </source>
</evidence>
<evidence type="ECO:0000256" key="6">
    <source>
        <dbReference type="ARBA" id="ARBA00023014"/>
    </source>
</evidence>
<protein>
    <recommendedName>
        <fullName evidence="8">Ferredoxin</fullName>
    </recommendedName>
</protein>
<dbReference type="InterPro" id="IPR001080">
    <property type="entry name" value="3Fe4S_ferredoxin"/>
</dbReference>
<evidence type="ECO:0000256" key="8">
    <source>
        <dbReference type="RuleBase" id="RU368020"/>
    </source>
</evidence>
<evidence type="ECO:0000256" key="3">
    <source>
        <dbReference type="ARBA" id="ARBA00022723"/>
    </source>
</evidence>
<dbReference type="RefSeq" id="WP_377383762.1">
    <property type="nucleotide sequence ID" value="NZ_JBHSAN010000001.1"/>
</dbReference>
<dbReference type="Gene3D" id="3.30.70.20">
    <property type="match status" value="1"/>
</dbReference>
<name>A0ABW5W583_9PSEU</name>
<comment type="function">
    <text evidence="8">Ferredoxins are iron-sulfur proteins that transfer electrons in a wide variety of metabolic reactions.</text>
</comment>
<evidence type="ECO:0000256" key="5">
    <source>
        <dbReference type="ARBA" id="ARBA00023004"/>
    </source>
</evidence>
<evidence type="ECO:0000313" key="9">
    <source>
        <dbReference type="EMBL" id="MFD2798292.1"/>
    </source>
</evidence>
<dbReference type="PANTHER" id="PTHR36923">
    <property type="entry name" value="FERREDOXIN"/>
    <property type="match status" value="1"/>
</dbReference>
<evidence type="ECO:0000256" key="4">
    <source>
        <dbReference type="ARBA" id="ARBA00022982"/>
    </source>
</evidence>
<keyword evidence="5 8" id="KW-0408">Iron</keyword>
<reference evidence="10" key="1">
    <citation type="journal article" date="2019" name="Int. J. Syst. Evol. Microbiol.">
        <title>The Global Catalogue of Microorganisms (GCM) 10K type strain sequencing project: providing services to taxonomists for standard genome sequencing and annotation.</title>
        <authorList>
            <consortium name="The Broad Institute Genomics Platform"/>
            <consortium name="The Broad Institute Genome Sequencing Center for Infectious Disease"/>
            <person name="Wu L."/>
            <person name="Ma J."/>
        </authorList>
    </citation>
    <scope>NUCLEOTIDE SEQUENCE [LARGE SCALE GENOMIC DNA]</scope>
    <source>
        <strain evidence="10">IBRC-M 10906</strain>
    </source>
</reference>
<dbReference type="Proteomes" id="UP001597478">
    <property type="component" value="Unassembled WGS sequence"/>
</dbReference>
<keyword evidence="4 8" id="KW-0249">Electron transport</keyword>
<keyword evidence="2 8" id="KW-0813">Transport</keyword>
<comment type="caution">
    <text evidence="9">The sequence shown here is derived from an EMBL/GenBank/DDBJ whole genome shotgun (WGS) entry which is preliminary data.</text>
</comment>
<keyword evidence="3 8" id="KW-0479">Metal-binding</keyword>
<keyword evidence="6 8" id="KW-0411">Iron-sulfur</keyword>
<keyword evidence="10" id="KW-1185">Reference proteome</keyword>
<proteinExistence type="predicted"/>
<dbReference type="InterPro" id="IPR051269">
    <property type="entry name" value="Fe-S_cluster_ET"/>
</dbReference>
<keyword evidence="7" id="KW-0003">3Fe-4S</keyword>
<evidence type="ECO:0000313" key="10">
    <source>
        <dbReference type="Proteomes" id="UP001597478"/>
    </source>
</evidence>
<organism evidence="9 10">
    <name type="scientific">Prauserella oleivorans</name>
    <dbReference type="NCBI Taxonomy" id="1478153"/>
    <lineage>
        <taxon>Bacteria</taxon>
        <taxon>Bacillati</taxon>
        <taxon>Actinomycetota</taxon>
        <taxon>Actinomycetes</taxon>
        <taxon>Pseudonocardiales</taxon>
        <taxon>Pseudonocardiaceae</taxon>
        <taxon>Prauserella</taxon>
    </lineage>
</organism>
<dbReference type="EMBL" id="JBHUOF010000003">
    <property type="protein sequence ID" value="MFD2798292.1"/>
    <property type="molecule type" value="Genomic_DNA"/>
</dbReference>
<dbReference type="PANTHER" id="PTHR36923:SF3">
    <property type="entry name" value="FERREDOXIN"/>
    <property type="match status" value="1"/>
</dbReference>
<evidence type="ECO:0000256" key="2">
    <source>
        <dbReference type="ARBA" id="ARBA00022448"/>
    </source>
</evidence>